<proteinExistence type="predicted"/>
<feature type="transmembrane region" description="Helical" evidence="1">
    <location>
        <begin position="87"/>
        <end position="108"/>
    </location>
</feature>
<reference evidence="2" key="2">
    <citation type="journal article" date="2021" name="PeerJ">
        <title>Extensive microbial diversity within the chicken gut microbiome revealed by metagenomics and culture.</title>
        <authorList>
            <person name="Gilroy R."/>
            <person name="Ravi A."/>
            <person name="Getino M."/>
            <person name="Pursley I."/>
            <person name="Horton D.L."/>
            <person name="Alikhan N.F."/>
            <person name="Baker D."/>
            <person name="Gharbi K."/>
            <person name="Hall N."/>
            <person name="Watson M."/>
            <person name="Adriaenssens E.M."/>
            <person name="Foster-Nyarko E."/>
            <person name="Jarju S."/>
            <person name="Secka A."/>
            <person name="Antonio M."/>
            <person name="Oren A."/>
            <person name="Chaudhuri R.R."/>
            <person name="La Ragione R."/>
            <person name="Hildebrand F."/>
            <person name="Pallen M.J."/>
        </authorList>
    </citation>
    <scope>NUCLEOTIDE SEQUENCE</scope>
    <source>
        <strain evidence="2">ChiSjej6B24-2974</strain>
    </source>
</reference>
<dbReference type="Pfam" id="PF11457">
    <property type="entry name" value="DUF3021"/>
    <property type="match status" value="1"/>
</dbReference>
<feature type="transmembrane region" description="Helical" evidence="1">
    <location>
        <begin position="114"/>
        <end position="136"/>
    </location>
</feature>
<evidence type="ECO:0000256" key="1">
    <source>
        <dbReference type="SAM" id="Phobius"/>
    </source>
</evidence>
<reference evidence="2" key="1">
    <citation type="submission" date="2020-10" db="EMBL/GenBank/DDBJ databases">
        <authorList>
            <person name="Gilroy R."/>
        </authorList>
    </citation>
    <scope>NUCLEOTIDE SEQUENCE</scope>
    <source>
        <strain evidence="2">ChiSjej6B24-2974</strain>
    </source>
</reference>
<feature type="transmembrane region" description="Helical" evidence="1">
    <location>
        <begin position="51"/>
        <end position="75"/>
    </location>
</feature>
<organism evidence="2 3">
    <name type="scientific">Candidatus Pullichristensenella stercorigallinarum</name>
    <dbReference type="NCBI Taxonomy" id="2840909"/>
    <lineage>
        <taxon>Bacteria</taxon>
        <taxon>Bacillati</taxon>
        <taxon>Bacillota</taxon>
        <taxon>Clostridia</taxon>
        <taxon>Candidatus Pullichristensenella</taxon>
    </lineage>
</organism>
<evidence type="ECO:0000313" key="2">
    <source>
        <dbReference type="EMBL" id="HIQ81540.1"/>
    </source>
</evidence>
<name>A0A9D0ZJ84_9FIRM</name>
<keyword evidence="1" id="KW-0812">Transmembrane</keyword>
<gene>
    <name evidence="2" type="ORF">IAA52_00375</name>
</gene>
<dbReference type="Proteomes" id="UP000824260">
    <property type="component" value="Unassembled WGS sequence"/>
</dbReference>
<dbReference type="InterPro" id="IPR021560">
    <property type="entry name" value="DUF3021"/>
</dbReference>
<evidence type="ECO:0000313" key="3">
    <source>
        <dbReference type="Proteomes" id="UP000824260"/>
    </source>
</evidence>
<comment type="caution">
    <text evidence="2">The sequence shown here is derived from an EMBL/GenBank/DDBJ whole genome shotgun (WGS) entry which is preliminary data.</text>
</comment>
<feature type="transmembrane region" description="Helical" evidence="1">
    <location>
        <begin position="5"/>
        <end position="31"/>
    </location>
</feature>
<sequence>MKKKLLLLCGVGAALGVTLNLLITILISLTVGDGRFYAVVPELIADCGGELNAVILQTALSMLYGAAWAGAALIWKQEQWSLTRQTVTHLLVCSLATFPVAWLCRWMRHDAAGAALYFGIFFAIYALIWLGQYLGIRRRVREMNREIGARRSQENT</sequence>
<keyword evidence="1" id="KW-1133">Transmembrane helix</keyword>
<accession>A0A9D0ZJ84</accession>
<dbReference type="EMBL" id="DVFZ01000006">
    <property type="protein sequence ID" value="HIQ81540.1"/>
    <property type="molecule type" value="Genomic_DNA"/>
</dbReference>
<dbReference type="AlphaFoldDB" id="A0A9D0ZJ84"/>
<keyword evidence="1" id="KW-0472">Membrane</keyword>
<protein>
    <submittedName>
        <fullName evidence="2">DUF3021 domain-containing protein</fullName>
    </submittedName>
</protein>